<evidence type="ECO:0000256" key="8">
    <source>
        <dbReference type="PROSITE-ProRule" id="PRU00169"/>
    </source>
</evidence>
<dbReference type="InterPro" id="IPR036641">
    <property type="entry name" value="HPT_dom_sf"/>
</dbReference>
<organism evidence="14 15">
    <name type="scientific">Pseudomonas benzenivorans</name>
    <dbReference type="NCBI Taxonomy" id="556533"/>
    <lineage>
        <taxon>Bacteria</taxon>
        <taxon>Pseudomonadati</taxon>
        <taxon>Pseudomonadota</taxon>
        <taxon>Gammaproteobacteria</taxon>
        <taxon>Pseudomonadales</taxon>
        <taxon>Pseudomonadaceae</taxon>
        <taxon>Pseudomonas</taxon>
    </lineage>
</organism>
<dbReference type="SMART" id="SM00091">
    <property type="entry name" value="PAS"/>
    <property type="match status" value="2"/>
</dbReference>
<evidence type="ECO:0000256" key="1">
    <source>
        <dbReference type="ARBA" id="ARBA00004370"/>
    </source>
</evidence>
<dbReference type="PROSITE" id="PS50113">
    <property type="entry name" value="PAC"/>
    <property type="match status" value="2"/>
</dbReference>
<dbReference type="NCBIfam" id="TIGR00229">
    <property type="entry name" value="sensory_box"/>
    <property type="match status" value="2"/>
</dbReference>
<keyword evidence="2 8" id="KW-0597">Phosphoprotein</keyword>
<gene>
    <name evidence="14" type="ORF">SBP02_13580</name>
</gene>
<dbReference type="PROSITE" id="PS50110">
    <property type="entry name" value="RESPONSE_REGULATORY"/>
    <property type="match status" value="1"/>
</dbReference>
<dbReference type="InterPro" id="IPR035965">
    <property type="entry name" value="PAS-like_dom_sf"/>
</dbReference>
<evidence type="ECO:0000256" key="7">
    <source>
        <dbReference type="ARBA" id="ARBA00023012"/>
    </source>
</evidence>
<keyword evidence="5" id="KW-0418">Kinase</keyword>
<dbReference type="InterPro" id="IPR011006">
    <property type="entry name" value="CheY-like_superfamily"/>
</dbReference>
<feature type="region of interest" description="Disordered" evidence="9">
    <location>
        <begin position="636"/>
        <end position="677"/>
    </location>
</feature>
<feature type="domain" description="PAS" evidence="12">
    <location>
        <begin position="503"/>
        <end position="549"/>
    </location>
</feature>
<dbReference type="PROSITE" id="PS50112">
    <property type="entry name" value="PAS"/>
    <property type="match status" value="2"/>
</dbReference>
<dbReference type="RefSeq" id="WP_318642441.1">
    <property type="nucleotide sequence ID" value="NZ_CP137892.1"/>
</dbReference>
<dbReference type="InterPro" id="IPR001789">
    <property type="entry name" value="Sig_transdc_resp-reg_receiver"/>
</dbReference>
<dbReference type="InterPro" id="IPR000700">
    <property type="entry name" value="PAS-assoc_C"/>
</dbReference>
<proteinExistence type="predicted"/>
<sequence>MGPIRANPLRALDWRWVFGALLLWGGLVSLVTGVAGRAEREHMLALLNYGLQSSSQLRLESLARQVDRRRHQVRLLAKLPPVFGLARASRNQGFDALEQISQEAWQRRLESIFSAFATTTPNVLQVSLIGVADGGRELARIVQRGGRVQVLDPSQLQRRGDSTYFREAVRLRNNEVFVSDIEQEPGSAEQQSSAVLTMRVAAPVIGDDGALFAIVLVELDASRLLASLRASPDERQLRVYVSTRDGDFLLHPDSGSGMAGSARTRRWQDEFRGADAPGERMQPVVLAPGTGAYAISRRMALNPGTGDERDLTLTLAMADTVVTAAVTRARWTAGLALLGGGLLVALLAIALHWQRRALHRSRTELAAIVAGSRDAIIGSSPDGLVTSWNPAAERLFGYPAEEAIGQRLAELIVPQAQVDEDRMLHLRVLGGEALPGVERMRRRQDGSLLSVSLTVSPLVDPSGDVVGLADTIRAIGAQPQAQAPAQALQTVHGHPAQEQVAGSAALAQAILAEAGHAVVATDLEGVVTLCNPAAERLLGYAAEELIGRQTPLWHDSQEVAQRAEVVSGELRQAPAPGLATLLGKSRRNLPNQQQWTLIRKDGSRVLVLLTITALRGEGGAIQGFVFTAVDIPRQVQGRREPPATENRPARTAEPATVATAPAADVGGATRASANASPRSRELAGLRLLLVEDNPTNQLVAQALLVSAGAEVEVASDGQAGVDAVEHAETPFDAVLMDIQMPGMDGYEATREIRRQHAPEQLPIIAMTANAMPDDRAAALAAGMNEHVGKPFELATLIAVIQGLTGRAAAVATPTPTPMAPLQASRAVLDSATALRRFDGNRAIYRRALTKFSADARAQLAELPTTLDEGCERLAARLHNLKGLAATLGAEVFASLAGEAGQLLAGDCTPDRWAALRAALEEAGREAVDAAEALLAQMQEEAAPTGAGMGEVLPREELLALRQLLEANNMDAVFAYDRLSAHYQDAASPLFAQLGEAIGRLDFSAAAEQCQVLLEGRERE</sequence>
<dbReference type="Gene3D" id="1.20.120.160">
    <property type="entry name" value="HPT domain"/>
    <property type="match status" value="1"/>
</dbReference>
<evidence type="ECO:0000259" key="11">
    <source>
        <dbReference type="PROSITE" id="PS50110"/>
    </source>
</evidence>
<evidence type="ECO:0000313" key="14">
    <source>
        <dbReference type="EMBL" id="WPC03810.1"/>
    </source>
</evidence>
<feature type="transmembrane region" description="Helical" evidence="10">
    <location>
        <begin position="335"/>
        <end position="353"/>
    </location>
</feature>
<evidence type="ECO:0000256" key="6">
    <source>
        <dbReference type="ARBA" id="ARBA00022840"/>
    </source>
</evidence>
<dbReference type="SUPFAM" id="SSF52172">
    <property type="entry name" value="CheY-like"/>
    <property type="match status" value="1"/>
</dbReference>
<evidence type="ECO:0000256" key="5">
    <source>
        <dbReference type="ARBA" id="ARBA00022777"/>
    </source>
</evidence>
<dbReference type="Proteomes" id="UP001305928">
    <property type="component" value="Chromosome"/>
</dbReference>
<keyword evidence="7" id="KW-0902">Two-component regulatory system</keyword>
<dbReference type="InterPro" id="IPR048760">
    <property type="entry name" value="VP0354-like_sensor_dom"/>
</dbReference>
<dbReference type="Gene3D" id="3.40.50.2300">
    <property type="match status" value="1"/>
</dbReference>
<evidence type="ECO:0000256" key="10">
    <source>
        <dbReference type="SAM" id="Phobius"/>
    </source>
</evidence>
<comment type="subcellular location">
    <subcellularLocation>
        <location evidence="1">Membrane</location>
    </subcellularLocation>
</comment>
<dbReference type="SUPFAM" id="SSF47226">
    <property type="entry name" value="Histidine-containing phosphotransfer domain, HPT domain"/>
    <property type="match status" value="1"/>
</dbReference>
<keyword evidence="10" id="KW-0472">Membrane</keyword>
<keyword evidence="4" id="KW-0547">Nucleotide-binding</keyword>
<dbReference type="SMART" id="SM00086">
    <property type="entry name" value="PAC"/>
    <property type="match status" value="2"/>
</dbReference>
<evidence type="ECO:0000256" key="2">
    <source>
        <dbReference type="ARBA" id="ARBA00022553"/>
    </source>
</evidence>
<evidence type="ECO:0000256" key="3">
    <source>
        <dbReference type="ARBA" id="ARBA00022679"/>
    </source>
</evidence>
<keyword evidence="15" id="KW-1185">Reference proteome</keyword>
<dbReference type="InterPro" id="IPR000014">
    <property type="entry name" value="PAS"/>
</dbReference>
<feature type="compositionally biased region" description="Basic and acidic residues" evidence="9">
    <location>
        <begin position="637"/>
        <end position="650"/>
    </location>
</feature>
<evidence type="ECO:0000259" key="13">
    <source>
        <dbReference type="PROSITE" id="PS50113"/>
    </source>
</evidence>
<evidence type="ECO:0000259" key="12">
    <source>
        <dbReference type="PROSITE" id="PS50112"/>
    </source>
</evidence>
<dbReference type="EMBL" id="CP137892">
    <property type="protein sequence ID" value="WPC03810.1"/>
    <property type="molecule type" value="Genomic_DNA"/>
</dbReference>
<dbReference type="SMART" id="SM00448">
    <property type="entry name" value="REC"/>
    <property type="match status" value="1"/>
</dbReference>
<keyword evidence="10" id="KW-1133">Transmembrane helix</keyword>
<dbReference type="Pfam" id="PF21623">
    <property type="entry name" value="HK_sensor_dom_bact"/>
    <property type="match status" value="1"/>
</dbReference>
<keyword evidence="3" id="KW-0808">Transferase</keyword>
<dbReference type="CDD" id="cd17546">
    <property type="entry name" value="REC_hyHK_CKI1_RcsC-like"/>
    <property type="match status" value="1"/>
</dbReference>
<protein>
    <submittedName>
        <fullName evidence="14">PAS domain-containing protein</fullName>
    </submittedName>
</protein>
<accession>A0ABZ0PRM3</accession>
<feature type="compositionally biased region" description="Low complexity" evidence="9">
    <location>
        <begin position="651"/>
        <end position="669"/>
    </location>
</feature>
<name>A0ABZ0PRM3_9PSED</name>
<feature type="transmembrane region" description="Helical" evidence="10">
    <location>
        <begin position="16"/>
        <end position="36"/>
    </location>
</feature>
<feature type="domain" description="PAC" evidence="13">
    <location>
        <begin position="435"/>
        <end position="487"/>
    </location>
</feature>
<reference evidence="14 15" key="1">
    <citation type="submission" date="2023-11" db="EMBL/GenBank/DDBJ databases">
        <title>Complete genome of Pseudomonas benzenivorans BA3361.</title>
        <authorList>
            <person name="Shin S.Y."/>
            <person name="Song J."/>
            <person name="Kang H."/>
        </authorList>
    </citation>
    <scope>NUCLEOTIDE SEQUENCE [LARGE SCALE GENOMIC DNA]</scope>
    <source>
        <strain evidence="14 15">HNIBRBA3361</strain>
    </source>
</reference>
<evidence type="ECO:0000256" key="9">
    <source>
        <dbReference type="SAM" id="MobiDB-lite"/>
    </source>
</evidence>
<keyword evidence="10" id="KW-0812">Transmembrane</keyword>
<evidence type="ECO:0000256" key="4">
    <source>
        <dbReference type="ARBA" id="ARBA00022741"/>
    </source>
</evidence>
<dbReference type="Gene3D" id="3.30.450.20">
    <property type="entry name" value="PAS domain"/>
    <property type="match status" value="3"/>
</dbReference>
<feature type="domain" description="PAC" evidence="13">
    <location>
        <begin position="591"/>
        <end position="643"/>
    </location>
</feature>
<dbReference type="PANTHER" id="PTHR45339:SF3">
    <property type="entry name" value="HISTIDINE KINASE"/>
    <property type="match status" value="1"/>
</dbReference>
<feature type="modified residue" description="4-aspartylphosphate" evidence="8">
    <location>
        <position position="737"/>
    </location>
</feature>
<dbReference type="Pfam" id="PF00072">
    <property type="entry name" value="Response_reg"/>
    <property type="match status" value="1"/>
</dbReference>
<dbReference type="InterPro" id="IPR001610">
    <property type="entry name" value="PAC"/>
</dbReference>
<feature type="domain" description="Response regulatory" evidence="11">
    <location>
        <begin position="686"/>
        <end position="804"/>
    </location>
</feature>
<dbReference type="Pfam" id="PF00989">
    <property type="entry name" value="PAS"/>
    <property type="match status" value="2"/>
</dbReference>
<dbReference type="InterPro" id="IPR013767">
    <property type="entry name" value="PAS_fold"/>
</dbReference>
<dbReference type="InterPro" id="IPR029151">
    <property type="entry name" value="Sensor-like_sf"/>
</dbReference>
<dbReference type="SUPFAM" id="SSF103190">
    <property type="entry name" value="Sensory domain-like"/>
    <property type="match status" value="1"/>
</dbReference>
<dbReference type="CDD" id="cd00130">
    <property type="entry name" value="PAS"/>
    <property type="match status" value="2"/>
</dbReference>
<feature type="domain" description="PAS" evidence="12">
    <location>
        <begin position="361"/>
        <end position="431"/>
    </location>
</feature>
<dbReference type="SUPFAM" id="SSF55785">
    <property type="entry name" value="PYP-like sensor domain (PAS domain)"/>
    <property type="match status" value="2"/>
</dbReference>
<evidence type="ECO:0000313" key="15">
    <source>
        <dbReference type="Proteomes" id="UP001305928"/>
    </source>
</evidence>
<dbReference type="PANTHER" id="PTHR45339">
    <property type="entry name" value="HYBRID SIGNAL TRANSDUCTION HISTIDINE KINASE J"/>
    <property type="match status" value="1"/>
</dbReference>
<keyword evidence="6" id="KW-0067">ATP-binding</keyword>